<accession>A0A4D6KIN4</accession>
<sequence>MDERDVFDLLLVVGVSLAAYVHVYGLADPLATADEIAALLLALDVRVYLVLGSVTGVFFVAYLVVYLPQKDTNRSVRRS</sequence>
<feature type="transmembrane region" description="Helical" evidence="1">
    <location>
        <begin position="7"/>
        <end position="27"/>
    </location>
</feature>
<reference evidence="2 3" key="2">
    <citation type="submission" date="2019-04" db="EMBL/GenBank/DDBJ databases">
        <authorList>
            <person name="Yang S."/>
            <person name="Wei W."/>
        </authorList>
    </citation>
    <scope>NUCLEOTIDE SEQUENCE [LARGE SCALE GENOMIC DNA]</scope>
    <source>
        <strain evidence="3">ZP60</strain>
    </source>
</reference>
<name>A0A4D6KIN4_9EURY</name>
<reference evidence="2 3" key="1">
    <citation type="submission" date="2019-04" db="EMBL/GenBank/DDBJ databases">
        <title>Complete genome sequence of Arthrobacter sp. ZXY-2 associated with effective atrazine degradation and salt adaptation.</title>
        <authorList>
            <person name="Zhao X."/>
        </authorList>
    </citation>
    <scope>NUCLEOTIDE SEQUENCE [LARGE SCALE GENOMIC DNA]</scope>
    <source>
        <strain evidence="3">ZP60</strain>
    </source>
</reference>
<dbReference type="Proteomes" id="UP000297053">
    <property type="component" value="Chromosome"/>
</dbReference>
<keyword evidence="1" id="KW-0812">Transmembrane</keyword>
<protein>
    <submittedName>
        <fullName evidence="2">Uncharacterized protein</fullName>
    </submittedName>
</protein>
<dbReference type="RefSeq" id="WP_049940744.1">
    <property type="nucleotide sequence ID" value="NZ_CP039375.1"/>
</dbReference>
<organism evidence="2 3">
    <name type="scientific">Halomicrobium mukohataei</name>
    <dbReference type="NCBI Taxonomy" id="57705"/>
    <lineage>
        <taxon>Archaea</taxon>
        <taxon>Methanobacteriati</taxon>
        <taxon>Methanobacteriota</taxon>
        <taxon>Stenosarchaea group</taxon>
        <taxon>Halobacteria</taxon>
        <taxon>Halobacteriales</taxon>
        <taxon>Haloarculaceae</taxon>
        <taxon>Halomicrobium</taxon>
    </lineage>
</organism>
<gene>
    <name evidence="2" type="ORF">E5139_08480</name>
</gene>
<keyword evidence="1" id="KW-0472">Membrane</keyword>
<proteinExistence type="predicted"/>
<evidence type="ECO:0000313" key="2">
    <source>
        <dbReference type="EMBL" id="QCD65663.1"/>
    </source>
</evidence>
<dbReference type="GeneID" id="42178966"/>
<feature type="transmembrane region" description="Helical" evidence="1">
    <location>
        <begin position="47"/>
        <end position="68"/>
    </location>
</feature>
<dbReference type="AlphaFoldDB" id="A0A4D6KIN4"/>
<keyword evidence="1" id="KW-1133">Transmembrane helix</keyword>
<evidence type="ECO:0000256" key="1">
    <source>
        <dbReference type="SAM" id="Phobius"/>
    </source>
</evidence>
<dbReference type="EMBL" id="CP039375">
    <property type="protein sequence ID" value="QCD65663.1"/>
    <property type="molecule type" value="Genomic_DNA"/>
</dbReference>
<dbReference type="KEGG" id="halz:E5139_08480"/>
<evidence type="ECO:0000313" key="3">
    <source>
        <dbReference type="Proteomes" id="UP000297053"/>
    </source>
</evidence>